<evidence type="ECO:0000313" key="1">
    <source>
        <dbReference type="EMBL" id="MEJ8277756.1"/>
    </source>
</evidence>
<keyword evidence="2" id="KW-1185">Reference proteome</keyword>
<dbReference type="Proteomes" id="UP001364211">
    <property type="component" value="Unassembled WGS sequence"/>
</dbReference>
<organism evidence="1 2">
    <name type="scientific">Pseudonocardia spirodelae</name>
    <dbReference type="NCBI Taxonomy" id="3133431"/>
    <lineage>
        <taxon>Bacteria</taxon>
        <taxon>Bacillati</taxon>
        <taxon>Actinomycetota</taxon>
        <taxon>Actinomycetes</taxon>
        <taxon>Pseudonocardiales</taxon>
        <taxon>Pseudonocardiaceae</taxon>
        <taxon>Pseudonocardia</taxon>
    </lineage>
</organism>
<dbReference type="RefSeq" id="WP_340285870.1">
    <property type="nucleotide sequence ID" value="NZ_JBBJUP010000001.1"/>
</dbReference>
<name>A0ABU8T1B9_9PSEU</name>
<gene>
    <name evidence="1" type="ORF">WJX68_02335</name>
</gene>
<protein>
    <submittedName>
        <fullName evidence="1">Uncharacterized protein</fullName>
    </submittedName>
</protein>
<accession>A0ABU8T1B9</accession>
<feature type="non-terminal residue" evidence="1">
    <location>
        <position position="133"/>
    </location>
</feature>
<reference evidence="1 2" key="1">
    <citation type="submission" date="2024-03" db="EMBL/GenBank/DDBJ databases">
        <title>Draft genome sequence of Pseudonocardia sp. DW16-2.</title>
        <authorList>
            <person name="Duangmal K."/>
        </authorList>
    </citation>
    <scope>NUCLEOTIDE SEQUENCE [LARGE SCALE GENOMIC DNA]</scope>
    <source>
        <strain evidence="1 2">DW16-2</strain>
    </source>
</reference>
<comment type="caution">
    <text evidence="1">The sequence shown here is derived from an EMBL/GenBank/DDBJ whole genome shotgun (WGS) entry which is preliminary data.</text>
</comment>
<dbReference type="EMBL" id="JBBJUP010000001">
    <property type="protein sequence ID" value="MEJ8277756.1"/>
    <property type="molecule type" value="Genomic_DNA"/>
</dbReference>
<sequence>MLRPLLPALRSGVADLLAEQDGHPGDLQIVLATGDDLTRSLADGAHPPAVPVPAAEARTALPARLRAQGGPDLRGGTARLLAAVGDELAGRDEADRPERVVVLLVGEGAVGDTTAVRERIAHQQGTYAWEFVL</sequence>
<proteinExistence type="predicted"/>
<evidence type="ECO:0000313" key="2">
    <source>
        <dbReference type="Proteomes" id="UP001364211"/>
    </source>
</evidence>